<proteinExistence type="predicted"/>
<comment type="caution">
    <text evidence="2">The sequence shown here is derived from an EMBL/GenBank/DDBJ whole genome shotgun (WGS) entry which is preliminary data.</text>
</comment>
<name>A0A4Y2CY37_ARAVE</name>
<protein>
    <submittedName>
        <fullName evidence="2">Uncharacterized protein</fullName>
    </submittedName>
</protein>
<feature type="region of interest" description="Disordered" evidence="1">
    <location>
        <begin position="84"/>
        <end position="118"/>
    </location>
</feature>
<dbReference type="Proteomes" id="UP000499080">
    <property type="component" value="Unassembled WGS sequence"/>
</dbReference>
<feature type="compositionally biased region" description="Basic and acidic residues" evidence="1">
    <location>
        <begin position="100"/>
        <end position="118"/>
    </location>
</feature>
<sequence length="130" mass="14847">MKRAMYKKSSLKAKRSSFISLCNKTTDHYGNAYKTVIKERINPSELFKILGQPEAGDSKLMAYKNSTPNQATPFHVNHLSEILQNNHSPVMNSKGSSKSSSEESTRLRRDRFRHSQEHFQKIVSKSCVKT</sequence>
<evidence type="ECO:0000313" key="2">
    <source>
        <dbReference type="EMBL" id="GBM08644.1"/>
    </source>
</evidence>
<keyword evidence="3" id="KW-1185">Reference proteome</keyword>
<evidence type="ECO:0000313" key="3">
    <source>
        <dbReference type="Proteomes" id="UP000499080"/>
    </source>
</evidence>
<organism evidence="2 3">
    <name type="scientific">Araneus ventricosus</name>
    <name type="common">Orbweaver spider</name>
    <name type="synonym">Epeira ventricosa</name>
    <dbReference type="NCBI Taxonomy" id="182803"/>
    <lineage>
        <taxon>Eukaryota</taxon>
        <taxon>Metazoa</taxon>
        <taxon>Ecdysozoa</taxon>
        <taxon>Arthropoda</taxon>
        <taxon>Chelicerata</taxon>
        <taxon>Arachnida</taxon>
        <taxon>Araneae</taxon>
        <taxon>Araneomorphae</taxon>
        <taxon>Entelegynae</taxon>
        <taxon>Araneoidea</taxon>
        <taxon>Araneidae</taxon>
        <taxon>Araneus</taxon>
    </lineage>
</organism>
<gene>
    <name evidence="2" type="ORF">AVEN_52479_1</name>
</gene>
<dbReference type="EMBL" id="BGPR01000259">
    <property type="protein sequence ID" value="GBM08644.1"/>
    <property type="molecule type" value="Genomic_DNA"/>
</dbReference>
<reference evidence="2 3" key="1">
    <citation type="journal article" date="2019" name="Sci. Rep.">
        <title>Orb-weaving spider Araneus ventricosus genome elucidates the spidroin gene catalogue.</title>
        <authorList>
            <person name="Kono N."/>
            <person name="Nakamura H."/>
            <person name="Ohtoshi R."/>
            <person name="Moran D.A.P."/>
            <person name="Shinohara A."/>
            <person name="Yoshida Y."/>
            <person name="Fujiwara M."/>
            <person name="Mori M."/>
            <person name="Tomita M."/>
            <person name="Arakawa K."/>
        </authorList>
    </citation>
    <scope>NUCLEOTIDE SEQUENCE [LARGE SCALE GENOMIC DNA]</scope>
</reference>
<dbReference type="AlphaFoldDB" id="A0A4Y2CY37"/>
<evidence type="ECO:0000256" key="1">
    <source>
        <dbReference type="SAM" id="MobiDB-lite"/>
    </source>
</evidence>
<accession>A0A4Y2CY37</accession>